<reference evidence="1 2" key="2">
    <citation type="submission" date="2013-11" db="EMBL/GenBank/DDBJ databases">
        <title>The Genome Sequence of Phytophthora parasitica INRA-310.</title>
        <authorList>
            <consortium name="The Broad Institute Genomics Platform"/>
            <person name="Russ C."/>
            <person name="Tyler B."/>
            <person name="Panabieres F."/>
            <person name="Shan W."/>
            <person name="Tripathy S."/>
            <person name="Grunwald N."/>
            <person name="Machado M."/>
            <person name="Johnson C.S."/>
            <person name="Arredondo F."/>
            <person name="Hong C."/>
            <person name="Coffey M."/>
            <person name="Young S.K."/>
            <person name="Zeng Q."/>
            <person name="Gargeya S."/>
            <person name="Fitzgerald M."/>
            <person name="Abouelleil A."/>
            <person name="Alvarado L."/>
            <person name="Chapman S.B."/>
            <person name="Gainer-Dewar J."/>
            <person name="Goldberg J."/>
            <person name="Griggs A."/>
            <person name="Gujja S."/>
            <person name="Hansen M."/>
            <person name="Howarth C."/>
            <person name="Imamovic A."/>
            <person name="Ireland A."/>
            <person name="Larimer J."/>
            <person name="McCowan C."/>
            <person name="Murphy C."/>
            <person name="Pearson M."/>
            <person name="Poon T.W."/>
            <person name="Priest M."/>
            <person name="Roberts A."/>
            <person name="Saif S."/>
            <person name="Shea T."/>
            <person name="Sykes S."/>
            <person name="Wortman J."/>
            <person name="Nusbaum C."/>
            <person name="Birren B."/>
        </authorList>
    </citation>
    <scope>NUCLEOTIDE SEQUENCE [LARGE SCALE GENOMIC DNA]</scope>
    <source>
        <strain evidence="1 2">INRA-310</strain>
    </source>
</reference>
<name>W2QJB3_PHYN3</name>
<sequence length="297" mass="33486">MADPIYLDPLDKPRKITTADIEGFELWRKFTTVIILEESVRFRGDPEWGEGCRLARLGQWTSAFIDLINSRVIDHGEGHQREHQGHSKPHITIGADVVIVTPENATRLVINNAFVTETAVMLPTDVYPVRVVTNFKGALNGLSCNDVRYVLSLPDNRFGRMVQYLDLVHGMPVQITQILRRQKELRMALSVVSRQCTFPPGMCFRLVRHGATNTIVQLPNQPPDYAILRVPNRPHATAIRPELDPELFPVFYATEAFQKVTITLPKAPNSRARAITVKLQQLPFVCAIGSARNTFVQ</sequence>
<dbReference type="Proteomes" id="UP000018817">
    <property type="component" value="Unassembled WGS sequence"/>
</dbReference>
<reference evidence="2" key="1">
    <citation type="submission" date="2011-12" db="EMBL/GenBank/DDBJ databases">
        <authorList>
            <consortium name="The Broad Institute Genome Sequencing Platform"/>
            <person name="Russ C."/>
            <person name="Tyler B."/>
            <person name="Panabieres F."/>
            <person name="Shan W."/>
            <person name="Tripathy S."/>
            <person name="Grunwald N."/>
            <person name="Machado M."/>
            <person name="Young S.K."/>
            <person name="Zeng Q."/>
            <person name="Gargeya S."/>
            <person name="Fitzgerald M."/>
            <person name="Haas B."/>
            <person name="Abouelleil A."/>
            <person name="Alvarado L."/>
            <person name="Arachchi H.M."/>
            <person name="Berlin A."/>
            <person name="Chapman S.B."/>
            <person name="Gearin G."/>
            <person name="Goldberg J."/>
            <person name="Griggs A."/>
            <person name="Gujja S."/>
            <person name="Hansen M."/>
            <person name="Heiman D."/>
            <person name="Howarth C."/>
            <person name="Larimer J."/>
            <person name="Lui A."/>
            <person name="MacDonald P.J.P."/>
            <person name="McCowen C."/>
            <person name="Montmayeur A."/>
            <person name="Murphy C."/>
            <person name="Neiman D."/>
            <person name="Pearson M."/>
            <person name="Priest M."/>
            <person name="Roberts A."/>
            <person name="Saif S."/>
            <person name="Shea T."/>
            <person name="Sisk P."/>
            <person name="Stolte C."/>
            <person name="Sykes S."/>
            <person name="Wortman J."/>
            <person name="Nusbaum C."/>
            <person name="Birren B."/>
        </authorList>
    </citation>
    <scope>NUCLEOTIDE SEQUENCE [LARGE SCALE GENOMIC DNA]</scope>
    <source>
        <strain evidence="2">INRA-310</strain>
    </source>
</reference>
<protein>
    <submittedName>
        <fullName evidence="1">Uncharacterized protein</fullName>
    </submittedName>
</protein>
<dbReference type="RefSeq" id="XP_008902044.1">
    <property type="nucleotide sequence ID" value="XM_008903796.1"/>
</dbReference>
<evidence type="ECO:0000313" key="2">
    <source>
        <dbReference type="Proteomes" id="UP000018817"/>
    </source>
</evidence>
<dbReference type="AlphaFoldDB" id="W2QJB3"/>
<gene>
    <name evidence="1" type="ORF">PPTG_22386</name>
</gene>
<dbReference type="OMA" id="IYHPATT"/>
<organism evidence="1 2">
    <name type="scientific">Phytophthora nicotianae (strain INRA-310)</name>
    <name type="common">Phytophthora parasitica</name>
    <dbReference type="NCBI Taxonomy" id="761204"/>
    <lineage>
        <taxon>Eukaryota</taxon>
        <taxon>Sar</taxon>
        <taxon>Stramenopiles</taxon>
        <taxon>Oomycota</taxon>
        <taxon>Peronosporomycetes</taxon>
        <taxon>Peronosporales</taxon>
        <taxon>Peronosporaceae</taxon>
        <taxon>Phytophthora</taxon>
    </lineage>
</organism>
<dbReference type="GeneID" id="20190985"/>
<dbReference type="OrthoDB" id="129520at2759"/>
<accession>W2QJB3</accession>
<evidence type="ECO:0000313" key="1">
    <source>
        <dbReference type="EMBL" id="ETN12664.1"/>
    </source>
</evidence>
<proteinExistence type="predicted"/>
<dbReference type="VEuPathDB" id="FungiDB:PPTG_22386"/>
<dbReference type="EMBL" id="KI669576">
    <property type="protein sequence ID" value="ETN12664.1"/>
    <property type="molecule type" value="Genomic_DNA"/>
</dbReference>